<evidence type="ECO:0000259" key="2">
    <source>
        <dbReference type="Pfam" id="PF20681"/>
    </source>
</evidence>
<dbReference type="AlphaFoldDB" id="A0A1V9YVA5"/>
<name>A0A1V9YVA5_9STRA</name>
<dbReference type="PANTHER" id="PTHR34409:SF1">
    <property type="entry name" value="MYB-LIKE DOMAIN-CONTAINING PROTEIN"/>
    <property type="match status" value="1"/>
</dbReference>
<keyword evidence="4" id="KW-1185">Reference proteome</keyword>
<evidence type="ECO:0000313" key="4">
    <source>
        <dbReference type="Proteomes" id="UP000243217"/>
    </source>
</evidence>
<proteinExistence type="predicted"/>
<feature type="domain" description="DUF6818" evidence="2">
    <location>
        <begin position="34"/>
        <end position="111"/>
    </location>
</feature>
<feature type="region of interest" description="Disordered" evidence="1">
    <location>
        <begin position="135"/>
        <end position="159"/>
    </location>
</feature>
<gene>
    <name evidence="3" type="ORF">THRCLA_09666</name>
</gene>
<protein>
    <recommendedName>
        <fullName evidence="2">DUF6818 domain-containing protein</fullName>
    </recommendedName>
</protein>
<dbReference type="PANTHER" id="PTHR34409">
    <property type="entry name" value="SET DOMAIN-CONTAINING PROTEIN"/>
    <property type="match status" value="1"/>
</dbReference>
<dbReference type="InterPro" id="IPR049203">
    <property type="entry name" value="DUF6818"/>
</dbReference>
<feature type="region of interest" description="Disordered" evidence="1">
    <location>
        <begin position="197"/>
        <end position="219"/>
    </location>
</feature>
<evidence type="ECO:0000313" key="3">
    <source>
        <dbReference type="EMBL" id="OQR89607.1"/>
    </source>
</evidence>
<dbReference type="STRING" id="74557.A0A1V9YVA5"/>
<reference evidence="3 4" key="1">
    <citation type="journal article" date="2014" name="Genome Biol. Evol.">
        <title>The secreted proteins of Achlya hypogyna and Thraustotheca clavata identify the ancestral oomycete secretome and reveal gene acquisitions by horizontal gene transfer.</title>
        <authorList>
            <person name="Misner I."/>
            <person name="Blouin N."/>
            <person name="Leonard G."/>
            <person name="Richards T.A."/>
            <person name="Lane C.E."/>
        </authorList>
    </citation>
    <scope>NUCLEOTIDE SEQUENCE [LARGE SCALE GENOMIC DNA]</scope>
    <source>
        <strain evidence="3 4">ATCC 34112</strain>
    </source>
</reference>
<organism evidence="3 4">
    <name type="scientific">Thraustotheca clavata</name>
    <dbReference type="NCBI Taxonomy" id="74557"/>
    <lineage>
        <taxon>Eukaryota</taxon>
        <taxon>Sar</taxon>
        <taxon>Stramenopiles</taxon>
        <taxon>Oomycota</taxon>
        <taxon>Saprolegniomycetes</taxon>
        <taxon>Saprolegniales</taxon>
        <taxon>Achlyaceae</taxon>
        <taxon>Thraustotheca</taxon>
    </lineage>
</organism>
<dbReference type="Pfam" id="PF20681">
    <property type="entry name" value="DUF6818"/>
    <property type="match status" value="1"/>
</dbReference>
<evidence type="ECO:0000256" key="1">
    <source>
        <dbReference type="SAM" id="MobiDB-lite"/>
    </source>
</evidence>
<feature type="compositionally biased region" description="Basic and acidic residues" evidence="1">
    <location>
        <begin position="135"/>
        <end position="148"/>
    </location>
</feature>
<comment type="caution">
    <text evidence="3">The sequence shown here is derived from an EMBL/GenBank/DDBJ whole genome shotgun (WGS) entry which is preliminary data.</text>
</comment>
<dbReference type="EMBL" id="JNBS01002702">
    <property type="protein sequence ID" value="OQR89607.1"/>
    <property type="molecule type" value="Genomic_DNA"/>
</dbReference>
<dbReference type="OrthoDB" id="76704at2759"/>
<accession>A0A1V9YVA5</accession>
<sequence length="323" mass="37944">MTKVPPKPRTAIGVPNWAPTDVDILLSLVAETLPINQQQWQRLAILYNKHPDRRHERDWEAVKRKFNKLRSSAKLSTEPDCPEDVRLARDIQRDMELKAERQGHDTSGMDQSVEDEMALLENASRAHAFVHGEEDVDHGENDDIRADGEATSLPNSKPGLPNDYTQMGHEEQQQQIRPSPVREHGARPHLELLARRSRKRANEEVEPEPMPHNKRSTSLHDQRAIGMNISSELMSVLMLMDERAQIRQEQREEREEVRRRQQEAREDARWAALEERYMQERLQREEQRRKDDLRHERSERLQMLLLSKIFGVDFEKELQNHNL</sequence>
<dbReference type="Proteomes" id="UP000243217">
    <property type="component" value="Unassembled WGS sequence"/>
</dbReference>